<dbReference type="Gene3D" id="1.10.8.430">
    <property type="entry name" value="Helical domain of apoptotic protease-activating factors"/>
    <property type="match status" value="1"/>
</dbReference>
<keyword evidence="3" id="KW-0611">Plant defense</keyword>
<dbReference type="InterPro" id="IPR038005">
    <property type="entry name" value="RX-like_CC"/>
</dbReference>
<dbReference type="Gene3D" id="1.20.5.4130">
    <property type="match status" value="1"/>
</dbReference>
<dbReference type="Pfam" id="PF23559">
    <property type="entry name" value="WHD_DRP"/>
    <property type="match status" value="1"/>
</dbReference>
<dbReference type="InterPro" id="IPR058922">
    <property type="entry name" value="WHD_DRP"/>
</dbReference>
<evidence type="ECO:0000259" key="8">
    <source>
        <dbReference type="Pfam" id="PF23598"/>
    </source>
</evidence>
<evidence type="ECO:0000256" key="2">
    <source>
        <dbReference type="ARBA" id="ARBA00022741"/>
    </source>
</evidence>
<dbReference type="GO" id="GO:0043531">
    <property type="term" value="F:ADP binding"/>
    <property type="evidence" value="ECO:0007669"/>
    <property type="project" value="InterPro"/>
</dbReference>
<proteinExistence type="evidence at transcript level"/>
<reference evidence="9" key="1">
    <citation type="submission" date="2022-07" db="EMBL/GenBank/DDBJ databases">
        <authorList>
            <person name="Fan W."/>
        </authorList>
    </citation>
    <scope>NUCLEOTIDE SEQUENCE</scope>
</reference>
<dbReference type="InterPro" id="IPR036388">
    <property type="entry name" value="WH-like_DNA-bd_sf"/>
</dbReference>
<dbReference type="Pfam" id="PF18052">
    <property type="entry name" value="Rx_N"/>
    <property type="match status" value="1"/>
</dbReference>
<evidence type="ECO:0000259" key="5">
    <source>
        <dbReference type="Pfam" id="PF00931"/>
    </source>
</evidence>
<dbReference type="SUPFAM" id="SSF52540">
    <property type="entry name" value="P-loop containing nucleoside triphosphate hydrolases"/>
    <property type="match status" value="1"/>
</dbReference>
<dbReference type="FunFam" id="3.40.50.300:FF:001091">
    <property type="entry name" value="Probable disease resistance protein At1g61300"/>
    <property type="match status" value="1"/>
</dbReference>
<dbReference type="Pfam" id="PF23598">
    <property type="entry name" value="LRR_14"/>
    <property type="match status" value="1"/>
</dbReference>
<keyword evidence="1" id="KW-0677">Repeat</keyword>
<evidence type="ECO:0000256" key="3">
    <source>
        <dbReference type="ARBA" id="ARBA00022821"/>
    </source>
</evidence>
<dbReference type="PANTHER" id="PTHR23155">
    <property type="entry name" value="DISEASE RESISTANCE PROTEIN RP"/>
    <property type="match status" value="1"/>
</dbReference>
<protein>
    <submittedName>
        <fullName evidence="9">Disease resistance protein RGA3</fullName>
    </submittedName>
</protein>
<organism evidence="9">
    <name type="scientific">Morus macroura</name>
    <dbReference type="NCBI Taxonomy" id="191188"/>
    <lineage>
        <taxon>Eukaryota</taxon>
        <taxon>Viridiplantae</taxon>
        <taxon>Streptophyta</taxon>
        <taxon>Embryophyta</taxon>
        <taxon>Tracheophyta</taxon>
        <taxon>Spermatophyta</taxon>
        <taxon>Magnoliopsida</taxon>
        <taxon>eudicotyledons</taxon>
        <taxon>Gunneridae</taxon>
        <taxon>Pentapetalae</taxon>
        <taxon>rosids</taxon>
        <taxon>fabids</taxon>
        <taxon>Rosales</taxon>
        <taxon>Moraceae</taxon>
        <taxon>Moreae</taxon>
        <taxon>Morus</taxon>
    </lineage>
</organism>
<evidence type="ECO:0000313" key="9">
    <source>
        <dbReference type="EMBL" id="WLD25412.1"/>
    </source>
</evidence>
<accession>A0AA49K7K1</accession>
<dbReference type="InterPro" id="IPR041118">
    <property type="entry name" value="Rx_N"/>
</dbReference>
<feature type="domain" description="NB-ARC" evidence="5">
    <location>
        <begin position="164"/>
        <end position="358"/>
    </location>
</feature>
<feature type="coiled-coil region" evidence="4">
    <location>
        <begin position="104"/>
        <end position="131"/>
    </location>
</feature>
<feature type="domain" description="Disease resistance R13L4/SHOC-2-like LRR" evidence="8">
    <location>
        <begin position="590"/>
        <end position="888"/>
    </location>
</feature>
<dbReference type="InterPro" id="IPR002182">
    <property type="entry name" value="NB-ARC"/>
</dbReference>
<dbReference type="EMBL" id="ON922637">
    <property type="protein sequence ID" value="WLD25412.1"/>
    <property type="molecule type" value="mRNA"/>
</dbReference>
<dbReference type="PANTHER" id="PTHR23155:SF1185">
    <property type="entry name" value="DISEASE RESISTANCE RPP8-LIKE PROTEIN 3-RELATED"/>
    <property type="match status" value="1"/>
</dbReference>
<dbReference type="CDD" id="cd14798">
    <property type="entry name" value="RX-CC_like"/>
    <property type="match status" value="1"/>
</dbReference>
<dbReference type="InterPro" id="IPR042197">
    <property type="entry name" value="Apaf_helical"/>
</dbReference>
<keyword evidence="4" id="KW-0175">Coiled coil</keyword>
<evidence type="ECO:0000259" key="7">
    <source>
        <dbReference type="Pfam" id="PF23559"/>
    </source>
</evidence>
<feature type="domain" description="Disease resistance N-terminal" evidence="6">
    <location>
        <begin position="14"/>
        <end position="96"/>
    </location>
</feature>
<feature type="domain" description="Disease resistance protein winged helix" evidence="7">
    <location>
        <begin position="452"/>
        <end position="518"/>
    </location>
</feature>
<dbReference type="InterPro" id="IPR027417">
    <property type="entry name" value="P-loop_NTPase"/>
</dbReference>
<dbReference type="Gene3D" id="3.80.10.10">
    <property type="entry name" value="Ribonuclease Inhibitor"/>
    <property type="match status" value="1"/>
</dbReference>
<evidence type="ECO:0000259" key="6">
    <source>
        <dbReference type="Pfam" id="PF18052"/>
    </source>
</evidence>
<name>A0AA49K7K1_9ROSA</name>
<evidence type="ECO:0000256" key="4">
    <source>
        <dbReference type="SAM" id="Coils"/>
    </source>
</evidence>
<evidence type="ECO:0000256" key="1">
    <source>
        <dbReference type="ARBA" id="ARBA00022737"/>
    </source>
</evidence>
<dbReference type="InterPro" id="IPR032675">
    <property type="entry name" value="LRR_dom_sf"/>
</dbReference>
<dbReference type="InterPro" id="IPR055414">
    <property type="entry name" value="LRR_R13L4/SHOC2-like"/>
</dbReference>
<keyword evidence="2" id="KW-0547">Nucleotide-binding</keyword>
<sequence length="912" mass="105089">MALEFVALKLAEAVVSQVVQTLTDLLKNEAAALSSVREDVEYLQKELMFMMDFLKDADKKQEQNGLVRRWIAEVKDLACEIEDVIETFIYKINSSYKIKAKLHQHELRRKIVSIKRKIEDLNRQRQMYNIELSSGEGTSSSLSRLRMTYPDDDDGDDIITLKDTTATLKAQLMAKEDRLCVVSIVGMGGLGKTTLAKKIYNDVDVKKHFDCYAWVFVSQQCVPRDVWSEILMQVGFHSDQPERTTLGGKKYTRQSLEKIKNKRELVKDLDDHQLAAAMRSTLQEKRYLIVLDDIWGIDAWHSVKKAFPKGKLGSKVVFTTRIEAVASIADPHSSPIKLPLLTPTESLELLKLKAFPRDAFAQHGCPLDFEELGKQMVEKCGGLPLAIVVLGGLLKTKMNSLDGWKKVQKDVQASSFNKLKSEKQYGVEDILDLSFQDLPYYLKQCFLYLGRFSEDSEIPKGKLIQLWIAEGFVPTTETEDADQYLAELINRCMVQVGEREPVRNDVKTCRLHDLMRDFCMSKAKEEMFLEVLQPNEMNKFSTATRSRRIAINVNQDLVQHTRWVEQVRPHLCSLPNSVSTPWAEQVHSNLRSLLCYVPILSMRQKKFALLRVLELDFILERITTLPKGIGYLIHLRYLRVSGVRKLRLPSIGNLRNLQTLDLANNDELSLPSTMWRLRNLRHLLLPCRYSLPFWTSRPIFKNDVLTKLETLMWIKAKDLIRHNAVLPLRNIQALGICEIGSDKEVTLVLESLSSQSQSSGLRTLKMEFWDGEFPKLEFLSHCHVLLSLELLGALSRENISFLPRSLTEFRIHRCMITQDKIEVLEKMPNLRFLTVDFDHPYTDRYKWVFSVDGFPKLEILVLRYLRGLEEWEVEEGAMPNLKRIDIDFIPFLKIIPEGIKYITTLCELNVTE</sequence>
<dbReference type="Gene3D" id="3.40.50.300">
    <property type="entry name" value="P-loop containing nucleotide triphosphate hydrolases"/>
    <property type="match status" value="1"/>
</dbReference>
<dbReference type="AlphaFoldDB" id="A0AA49K7K1"/>
<dbReference type="FunFam" id="1.10.10.10:FF:000322">
    <property type="entry name" value="Probable disease resistance protein At1g63360"/>
    <property type="match status" value="1"/>
</dbReference>
<dbReference type="Gene3D" id="1.10.10.10">
    <property type="entry name" value="Winged helix-like DNA-binding domain superfamily/Winged helix DNA-binding domain"/>
    <property type="match status" value="1"/>
</dbReference>
<dbReference type="PRINTS" id="PR00364">
    <property type="entry name" value="DISEASERSIST"/>
</dbReference>
<dbReference type="Pfam" id="PF00931">
    <property type="entry name" value="NB-ARC"/>
    <property type="match status" value="1"/>
</dbReference>
<dbReference type="GO" id="GO:0098542">
    <property type="term" value="P:defense response to other organism"/>
    <property type="evidence" value="ECO:0007669"/>
    <property type="project" value="TreeGrafter"/>
</dbReference>
<dbReference type="InterPro" id="IPR044974">
    <property type="entry name" value="Disease_R_plants"/>
</dbReference>
<dbReference type="SMR" id="A0AA49K7K1"/>
<dbReference type="SUPFAM" id="SSF52058">
    <property type="entry name" value="L domain-like"/>
    <property type="match status" value="1"/>
</dbReference>